<sequence>MKHLFYPVLLGLGLAGCSQAAQEESATPPRLTPEFASPASSGTGTAAAAPGRSVIYHGELKLAVDNFEQAASQTDQLLREHAAYVGTAHETRSEGQHWQEMTIKVPPTEFMPLLQALGRLGRIESKDVTSADVTADVLEAGSRLRARQASESRYQLLRRQAKTPAEIQLLEEQARQARAEIAAAQVQLKDYGRQSTWASLTLRYYQVIAAAEITSPEPPAVPRLLAAFNRGWSVLVAVAVVLTTVWPLLLLGAAGGWLWRRRPHAAA</sequence>
<dbReference type="Pfam" id="PF14257">
    <property type="entry name" value="DUF4349"/>
    <property type="match status" value="1"/>
</dbReference>
<dbReference type="InterPro" id="IPR025645">
    <property type="entry name" value="DUF4349"/>
</dbReference>
<feature type="compositionally biased region" description="Low complexity" evidence="2">
    <location>
        <begin position="36"/>
        <end position="48"/>
    </location>
</feature>
<keyword evidence="3" id="KW-0472">Membrane</keyword>
<evidence type="ECO:0000259" key="5">
    <source>
        <dbReference type="Pfam" id="PF14257"/>
    </source>
</evidence>
<feature type="signal peptide" evidence="4">
    <location>
        <begin position="1"/>
        <end position="20"/>
    </location>
</feature>
<evidence type="ECO:0000256" key="4">
    <source>
        <dbReference type="SAM" id="SignalP"/>
    </source>
</evidence>
<organism evidence="6 7">
    <name type="scientific">Hymenobacter algoricola</name>
    <dbReference type="NCBI Taxonomy" id="486267"/>
    <lineage>
        <taxon>Bacteria</taxon>
        <taxon>Pseudomonadati</taxon>
        <taxon>Bacteroidota</taxon>
        <taxon>Cytophagia</taxon>
        <taxon>Cytophagales</taxon>
        <taxon>Hymenobacteraceae</taxon>
        <taxon>Hymenobacter</taxon>
    </lineage>
</organism>
<dbReference type="EMBL" id="BAABDH010000018">
    <property type="protein sequence ID" value="GAA3927469.1"/>
    <property type="molecule type" value="Genomic_DNA"/>
</dbReference>
<comment type="caution">
    <text evidence="6">The sequence shown here is derived from an EMBL/GenBank/DDBJ whole genome shotgun (WGS) entry which is preliminary data.</text>
</comment>
<evidence type="ECO:0000313" key="6">
    <source>
        <dbReference type="EMBL" id="GAA3927469.1"/>
    </source>
</evidence>
<keyword evidence="7" id="KW-1185">Reference proteome</keyword>
<proteinExistence type="predicted"/>
<evidence type="ECO:0000256" key="3">
    <source>
        <dbReference type="SAM" id="Phobius"/>
    </source>
</evidence>
<accession>A0ABP7MPV2</accession>
<feature type="chain" id="PRO_5046730317" description="DUF4349 domain-containing protein" evidence="4">
    <location>
        <begin position="21"/>
        <end position="267"/>
    </location>
</feature>
<reference evidence="7" key="1">
    <citation type="journal article" date="2019" name="Int. J. Syst. Evol. Microbiol.">
        <title>The Global Catalogue of Microorganisms (GCM) 10K type strain sequencing project: providing services to taxonomists for standard genome sequencing and annotation.</title>
        <authorList>
            <consortium name="The Broad Institute Genomics Platform"/>
            <consortium name="The Broad Institute Genome Sequencing Center for Infectious Disease"/>
            <person name="Wu L."/>
            <person name="Ma J."/>
        </authorList>
    </citation>
    <scope>NUCLEOTIDE SEQUENCE [LARGE SCALE GENOMIC DNA]</scope>
    <source>
        <strain evidence="7">JCM 17214</strain>
    </source>
</reference>
<evidence type="ECO:0000313" key="7">
    <source>
        <dbReference type="Proteomes" id="UP001499909"/>
    </source>
</evidence>
<evidence type="ECO:0000256" key="2">
    <source>
        <dbReference type="SAM" id="MobiDB-lite"/>
    </source>
</evidence>
<evidence type="ECO:0000256" key="1">
    <source>
        <dbReference type="SAM" id="Coils"/>
    </source>
</evidence>
<dbReference type="RefSeq" id="WP_345111337.1">
    <property type="nucleotide sequence ID" value="NZ_BAABDH010000018.1"/>
</dbReference>
<dbReference type="Proteomes" id="UP001499909">
    <property type="component" value="Unassembled WGS sequence"/>
</dbReference>
<keyword evidence="4" id="KW-0732">Signal</keyword>
<gene>
    <name evidence="6" type="ORF">GCM10022406_11540</name>
</gene>
<dbReference type="PROSITE" id="PS51257">
    <property type="entry name" value="PROKAR_LIPOPROTEIN"/>
    <property type="match status" value="1"/>
</dbReference>
<keyword evidence="3" id="KW-0812">Transmembrane</keyword>
<keyword evidence="1" id="KW-0175">Coiled coil</keyword>
<feature type="transmembrane region" description="Helical" evidence="3">
    <location>
        <begin position="232"/>
        <end position="259"/>
    </location>
</feature>
<feature type="region of interest" description="Disordered" evidence="2">
    <location>
        <begin position="23"/>
        <end position="48"/>
    </location>
</feature>
<feature type="domain" description="DUF4349" evidence="5">
    <location>
        <begin position="52"/>
        <end position="260"/>
    </location>
</feature>
<feature type="coiled-coil region" evidence="1">
    <location>
        <begin position="167"/>
        <end position="194"/>
    </location>
</feature>
<keyword evidence="3" id="KW-1133">Transmembrane helix</keyword>
<protein>
    <recommendedName>
        <fullName evidence="5">DUF4349 domain-containing protein</fullName>
    </recommendedName>
</protein>
<name>A0ABP7MPV2_9BACT</name>